<feature type="region of interest" description="Disordered" evidence="1">
    <location>
        <begin position="1"/>
        <end position="64"/>
    </location>
</feature>
<feature type="compositionally biased region" description="Basic and acidic residues" evidence="1">
    <location>
        <begin position="42"/>
        <end position="64"/>
    </location>
</feature>
<dbReference type="OMA" id="GRQNAPY"/>
<name>A0A0E0NYP8_ORYRU</name>
<reference evidence="3" key="1">
    <citation type="submission" date="2013-06" db="EMBL/GenBank/DDBJ databases">
        <authorList>
            <person name="Zhao Q."/>
        </authorList>
    </citation>
    <scope>NUCLEOTIDE SEQUENCE</scope>
    <source>
        <strain evidence="3">cv. W1943</strain>
    </source>
</reference>
<proteinExistence type="predicted"/>
<reference evidence="2" key="2">
    <citation type="submission" date="2015-06" db="UniProtKB">
        <authorList>
            <consortium name="EnsemblPlants"/>
        </authorList>
    </citation>
    <scope>IDENTIFICATION</scope>
</reference>
<organism evidence="2 3">
    <name type="scientific">Oryza rufipogon</name>
    <name type="common">Brownbeard rice</name>
    <name type="synonym">Asian wild rice</name>
    <dbReference type="NCBI Taxonomy" id="4529"/>
    <lineage>
        <taxon>Eukaryota</taxon>
        <taxon>Viridiplantae</taxon>
        <taxon>Streptophyta</taxon>
        <taxon>Embryophyta</taxon>
        <taxon>Tracheophyta</taxon>
        <taxon>Spermatophyta</taxon>
        <taxon>Magnoliopsida</taxon>
        <taxon>Liliopsida</taxon>
        <taxon>Poales</taxon>
        <taxon>Poaceae</taxon>
        <taxon>BOP clade</taxon>
        <taxon>Oryzoideae</taxon>
        <taxon>Oryzeae</taxon>
        <taxon>Oryzinae</taxon>
        <taxon>Oryza</taxon>
    </lineage>
</organism>
<accession>A0A0E0NYP8</accession>
<evidence type="ECO:0000256" key="1">
    <source>
        <dbReference type="SAM" id="MobiDB-lite"/>
    </source>
</evidence>
<keyword evidence="3" id="KW-1185">Reference proteome</keyword>
<dbReference type="Gramene" id="ORUFI03G28210.1">
    <property type="protein sequence ID" value="ORUFI03G28210.1"/>
    <property type="gene ID" value="ORUFI03G28210"/>
</dbReference>
<protein>
    <submittedName>
        <fullName evidence="2">Uncharacterized protein</fullName>
    </submittedName>
</protein>
<evidence type="ECO:0000313" key="2">
    <source>
        <dbReference type="EnsemblPlants" id="ORUFI03G28210.1"/>
    </source>
</evidence>
<sequence length="176" mass="19154">MDPPPFASGGRRRRWRPGGASLGLGRGGPPLSGDPAKGYGGRYDDHDEGNYRDPNDDCEYGDHDDDRGFRARGFTSASLRSNVIEGEVRSILGGADPPLLLKRWRGAMAAASRAISTIMGADNDVGMGARGFGFCFFFGNFIFLSPDFVFADGRQNAPYAEISFSHAIQLPIWKKF</sequence>
<feature type="compositionally biased region" description="Gly residues" evidence="1">
    <location>
        <begin position="20"/>
        <end position="30"/>
    </location>
</feature>
<dbReference type="EnsemblPlants" id="ORUFI03G28210.1">
    <property type="protein sequence ID" value="ORUFI03G28210.1"/>
    <property type="gene ID" value="ORUFI03G28210"/>
</dbReference>
<dbReference type="HOGENOM" id="CLU_129522_0_0_1"/>
<dbReference type="AlphaFoldDB" id="A0A0E0NYP8"/>
<dbReference type="Proteomes" id="UP000008022">
    <property type="component" value="Unassembled WGS sequence"/>
</dbReference>
<evidence type="ECO:0000313" key="3">
    <source>
        <dbReference type="Proteomes" id="UP000008022"/>
    </source>
</evidence>